<reference evidence="10" key="1">
    <citation type="journal article" date="2019" name="Int. J. Syst. Evol. Microbiol.">
        <title>The Global Catalogue of Microorganisms (GCM) 10K type strain sequencing project: providing services to taxonomists for standard genome sequencing and annotation.</title>
        <authorList>
            <consortium name="The Broad Institute Genomics Platform"/>
            <consortium name="The Broad Institute Genome Sequencing Center for Infectious Disease"/>
            <person name="Wu L."/>
            <person name="Ma J."/>
        </authorList>
    </citation>
    <scope>NUCLEOTIDE SEQUENCE [LARGE SCALE GENOMIC DNA]</scope>
    <source>
        <strain evidence="10">CGMCC 1.16619</strain>
    </source>
</reference>
<evidence type="ECO:0000313" key="10">
    <source>
        <dbReference type="Proteomes" id="UP001596114"/>
    </source>
</evidence>
<dbReference type="Gene3D" id="3.30.1130.10">
    <property type="match status" value="1"/>
</dbReference>
<feature type="binding site" evidence="6">
    <location>
        <position position="103"/>
    </location>
    <ligand>
        <name>Zn(2+)</name>
        <dbReference type="ChEBI" id="CHEBI:29105"/>
    </ligand>
</feature>
<dbReference type="GO" id="GO:0003934">
    <property type="term" value="F:GTP cyclohydrolase I activity"/>
    <property type="evidence" value="ECO:0007669"/>
    <property type="project" value="UniProtKB-EC"/>
</dbReference>
<gene>
    <name evidence="6 9" type="primary">folE</name>
    <name evidence="9" type="ORF">ACFPPA_18615</name>
</gene>
<dbReference type="Pfam" id="PF01227">
    <property type="entry name" value="GTP_cyclohydroI"/>
    <property type="match status" value="1"/>
</dbReference>
<dbReference type="PANTHER" id="PTHR11109">
    <property type="entry name" value="GTP CYCLOHYDROLASE I"/>
    <property type="match status" value="1"/>
</dbReference>
<dbReference type="NCBIfam" id="NF006826">
    <property type="entry name" value="PRK09347.1-3"/>
    <property type="match status" value="1"/>
</dbReference>
<keyword evidence="5 6" id="KW-0378">Hydrolase</keyword>
<dbReference type="PROSITE" id="PS00859">
    <property type="entry name" value="GTP_CYCLOHYDROL_1_1"/>
    <property type="match status" value="1"/>
</dbReference>
<dbReference type="SUPFAM" id="SSF55620">
    <property type="entry name" value="Tetrahydrobiopterin biosynthesis enzymes-like"/>
    <property type="match status" value="1"/>
</dbReference>
<dbReference type="EMBL" id="JBHSNF010000006">
    <property type="protein sequence ID" value="MFC5527764.1"/>
    <property type="molecule type" value="Genomic_DNA"/>
</dbReference>
<name>A0ABW0QU08_9GAMM</name>
<accession>A0ABW0QU08</accession>
<dbReference type="InterPro" id="IPR001474">
    <property type="entry name" value="GTP_CycHdrlase_I"/>
</dbReference>
<dbReference type="PANTHER" id="PTHR11109:SF7">
    <property type="entry name" value="GTP CYCLOHYDROLASE 1"/>
    <property type="match status" value="1"/>
</dbReference>
<comment type="pathway">
    <text evidence="2 6">Cofactor biosynthesis; 7,8-dihydroneopterin triphosphate biosynthesis; 7,8-dihydroneopterin triphosphate from GTP: step 1/1.</text>
</comment>
<dbReference type="InterPro" id="IPR043133">
    <property type="entry name" value="GTP-CH-I_C/QueF"/>
</dbReference>
<feature type="binding site" evidence="6">
    <location>
        <position position="100"/>
    </location>
    <ligand>
        <name>Zn(2+)</name>
        <dbReference type="ChEBI" id="CHEBI:29105"/>
    </ligand>
</feature>
<evidence type="ECO:0000256" key="5">
    <source>
        <dbReference type="ARBA" id="ARBA00022801"/>
    </source>
</evidence>
<keyword evidence="6" id="KW-0342">GTP-binding</keyword>
<keyword evidence="4 6" id="KW-0554">One-carbon metabolism</keyword>
<dbReference type="InterPro" id="IPR043134">
    <property type="entry name" value="GTP-CH-I_N"/>
</dbReference>
<dbReference type="EC" id="3.5.4.16" evidence="6"/>
<evidence type="ECO:0000256" key="3">
    <source>
        <dbReference type="ARBA" id="ARBA00008085"/>
    </source>
</evidence>
<keyword evidence="6" id="KW-0547">Nucleotide-binding</keyword>
<comment type="catalytic activity">
    <reaction evidence="1 6">
        <text>GTP + H2O = 7,8-dihydroneopterin 3'-triphosphate + formate + H(+)</text>
        <dbReference type="Rhea" id="RHEA:17473"/>
        <dbReference type="ChEBI" id="CHEBI:15377"/>
        <dbReference type="ChEBI" id="CHEBI:15378"/>
        <dbReference type="ChEBI" id="CHEBI:15740"/>
        <dbReference type="ChEBI" id="CHEBI:37565"/>
        <dbReference type="ChEBI" id="CHEBI:58462"/>
        <dbReference type="EC" id="3.5.4.16"/>
    </reaction>
</comment>
<sequence length="208" mass="23013">MLDADHAHRRSVAVSPAASETPHPSRAEAEAAVRTLIRWAGDEPTREGLLATPARVVRAYEEWFAGYRCDPASLLSRTFEEVGGYAEPVLLRDIPLQSTCEHHMAAIRGVVHIAYLPNHRVVGISKLARLVEAFGRRLQIQERLTVEIADTLARVLQPRGVAVVVQARHECLSSRGVRQHGVSMLTRRLLGEFALEPQRREILAALAG</sequence>
<keyword evidence="10" id="KW-1185">Reference proteome</keyword>
<dbReference type="InterPro" id="IPR018234">
    <property type="entry name" value="GTP_CycHdrlase_I_CS"/>
</dbReference>
<dbReference type="NCBIfam" id="NF006825">
    <property type="entry name" value="PRK09347.1-2"/>
    <property type="match status" value="1"/>
</dbReference>
<evidence type="ECO:0000256" key="6">
    <source>
        <dbReference type="HAMAP-Rule" id="MF_00223"/>
    </source>
</evidence>
<keyword evidence="6" id="KW-0862">Zinc</keyword>
<proteinExistence type="inferred from homology"/>
<dbReference type="HAMAP" id="MF_00223">
    <property type="entry name" value="FolE"/>
    <property type="match status" value="1"/>
</dbReference>
<evidence type="ECO:0000256" key="7">
    <source>
        <dbReference type="SAM" id="MobiDB-lite"/>
    </source>
</evidence>
<dbReference type="RefSeq" id="WP_377322684.1">
    <property type="nucleotide sequence ID" value="NZ_JBHSNF010000006.1"/>
</dbReference>
<evidence type="ECO:0000256" key="2">
    <source>
        <dbReference type="ARBA" id="ARBA00005080"/>
    </source>
</evidence>
<dbReference type="Gene3D" id="1.10.286.10">
    <property type="match status" value="1"/>
</dbReference>
<evidence type="ECO:0000259" key="8">
    <source>
        <dbReference type="Pfam" id="PF01227"/>
    </source>
</evidence>
<evidence type="ECO:0000313" key="9">
    <source>
        <dbReference type="EMBL" id="MFC5527764.1"/>
    </source>
</evidence>
<protein>
    <recommendedName>
        <fullName evidence="6">GTP cyclohydrolase 1</fullName>
        <ecNumber evidence="6">3.5.4.16</ecNumber>
    </recommendedName>
    <alternativeName>
        <fullName evidence="6">GTP cyclohydrolase I</fullName>
        <shortName evidence="6">GTP-CH-I</shortName>
    </alternativeName>
</protein>
<comment type="caution">
    <text evidence="9">The sequence shown here is derived from an EMBL/GenBank/DDBJ whole genome shotgun (WGS) entry which is preliminary data.</text>
</comment>
<organism evidence="9 10">
    <name type="scientific">Rhodanobacter ginsengisoli</name>
    <dbReference type="NCBI Taxonomy" id="418646"/>
    <lineage>
        <taxon>Bacteria</taxon>
        <taxon>Pseudomonadati</taxon>
        <taxon>Pseudomonadota</taxon>
        <taxon>Gammaproteobacteria</taxon>
        <taxon>Lysobacterales</taxon>
        <taxon>Rhodanobacteraceae</taxon>
        <taxon>Rhodanobacter</taxon>
    </lineage>
</organism>
<dbReference type="InterPro" id="IPR020602">
    <property type="entry name" value="GTP_CycHdrlase_I_dom"/>
</dbReference>
<comment type="similarity">
    <text evidence="3 6">Belongs to the GTP cyclohydrolase I family.</text>
</comment>
<feature type="domain" description="GTP cyclohydrolase I" evidence="8">
    <location>
        <begin position="30"/>
        <end position="202"/>
    </location>
</feature>
<feature type="region of interest" description="Disordered" evidence="7">
    <location>
        <begin position="1"/>
        <end position="27"/>
    </location>
</feature>
<dbReference type="Proteomes" id="UP001596114">
    <property type="component" value="Unassembled WGS sequence"/>
</dbReference>
<comment type="subunit">
    <text evidence="6">Homopolymer.</text>
</comment>
<keyword evidence="6" id="KW-0479">Metal-binding</keyword>
<feature type="binding site" evidence="6">
    <location>
        <position position="171"/>
    </location>
    <ligand>
        <name>Zn(2+)</name>
        <dbReference type="ChEBI" id="CHEBI:29105"/>
    </ligand>
</feature>
<evidence type="ECO:0000256" key="1">
    <source>
        <dbReference type="ARBA" id="ARBA00001052"/>
    </source>
</evidence>
<evidence type="ECO:0000256" key="4">
    <source>
        <dbReference type="ARBA" id="ARBA00022563"/>
    </source>
</evidence>